<reference evidence="2 3" key="1">
    <citation type="submission" date="2024-02" db="EMBL/GenBank/DDBJ databases">
        <title>Chromosome-scale genome assembly of the rough periwinkle Littorina saxatilis.</title>
        <authorList>
            <person name="De Jode A."/>
            <person name="Faria R."/>
            <person name="Formenti G."/>
            <person name="Sims Y."/>
            <person name="Smith T.P."/>
            <person name="Tracey A."/>
            <person name="Wood J.M.D."/>
            <person name="Zagrodzka Z.B."/>
            <person name="Johannesson K."/>
            <person name="Butlin R.K."/>
            <person name="Leder E.H."/>
        </authorList>
    </citation>
    <scope>NUCLEOTIDE SEQUENCE [LARGE SCALE GENOMIC DNA]</scope>
    <source>
        <strain evidence="2">Snail1</strain>
        <tissue evidence="2">Muscle</tissue>
    </source>
</reference>
<feature type="compositionally biased region" description="Basic and acidic residues" evidence="1">
    <location>
        <begin position="120"/>
        <end position="162"/>
    </location>
</feature>
<sequence length="192" mass="22195">MQLALEKVAAWTDNWCVTINRDKTTATLFTLSAKVQPGRLTLGDTPLKFEDQQTYLGVTYDKRMTWQHHIMNAEAKARRKLNIMRKLAGSQWGANEKILKTVYQGTVRPHLEYAPSNPRDSPKSSDENHHRRYEDNPNRQDATGDRHTSTQQEKRMQSDGTRHQVPVHSRPPNECKDKAALFWQAKEIKLCN</sequence>
<protein>
    <submittedName>
        <fullName evidence="2">Uncharacterized protein</fullName>
    </submittedName>
</protein>
<evidence type="ECO:0000313" key="2">
    <source>
        <dbReference type="EMBL" id="KAK7096601.1"/>
    </source>
</evidence>
<dbReference type="InterPro" id="IPR052560">
    <property type="entry name" value="RdDP_mobile_element"/>
</dbReference>
<proteinExistence type="predicted"/>
<dbReference type="Proteomes" id="UP001374579">
    <property type="component" value="Unassembled WGS sequence"/>
</dbReference>
<dbReference type="AlphaFoldDB" id="A0AAN9G5Z5"/>
<dbReference type="PANTHER" id="PTHR36688:SF1">
    <property type="entry name" value="ENDONUCLEASE_EXONUCLEASE_PHOSPHATASE DOMAIN-CONTAINING PROTEIN"/>
    <property type="match status" value="1"/>
</dbReference>
<dbReference type="EMBL" id="JBAMIC010000014">
    <property type="protein sequence ID" value="KAK7096601.1"/>
    <property type="molecule type" value="Genomic_DNA"/>
</dbReference>
<name>A0AAN9G5Z5_9CAEN</name>
<accession>A0AAN9G5Z5</accession>
<comment type="caution">
    <text evidence="2">The sequence shown here is derived from an EMBL/GenBank/DDBJ whole genome shotgun (WGS) entry which is preliminary data.</text>
</comment>
<evidence type="ECO:0000313" key="3">
    <source>
        <dbReference type="Proteomes" id="UP001374579"/>
    </source>
</evidence>
<dbReference type="PANTHER" id="PTHR36688">
    <property type="entry name" value="ENDO/EXONUCLEASE/PHOSPHATASE DOMAIN-CONTAINING PROTEIN"/>
    <property type="match status" value="1"/>
</dbReference>
<gene>
    <name evidence="2" type="ORF">V1264_005877</name>
</gene>
<evidence type="ECO:0000256" key="1">
    <source>
        <dbReference type="SAM" id="MobiDB-lite"/>
    </source>
</evidence>
<feature type="region of interest" description="Disordered" evidence="1">
    <location>
        <begin position="110"/>
        <end position="174"/>
    </location>
</feature>
<organism evidence="2 3">
    <name type="scientific">Littorina saxatilis</name>
    <dbReference type="NCBI Taxonomy" id="31220"/>
    <lineage>
        <taxon>Eukaryota</taxon>
        <taxon>Metazoa</taxon>
        <taxon>Spiralia</taxon>
        <taxon>Lophotrochozoa</taxon>
        <taxon>Mollusca</taxon>
        <taxon>Gastropoda</taxon>
        <taxon>Caenogastropoda</taxon>
        <taxon>Littorinimorpha</taxon>
        <taxon>Littorinoidea</taxon>
        <taxon>Littorinidae</taxon>
        <taxon>Littorina</taxon>
    </lineage>
</organism>
<keyword evidence="3" id="KW-1185">Reference proteome</keyword>